<organism evidence="1 2">
    <name type="scientific">Mycena pura</name>
    <dbReference type="NCBI Taxonomy" id="153505"/>
    <lineage>
        <taxon>Eukaryota</taxon>
        <taxon>Fungi</taxon>
        <taxon>Dikarya</taxon>
        <taxon>Basidiomycota</taxon>
        <taxon>Agaricomycotina</taxon>
        <taxon>Agaricomycetes</taxon>
        <taxon>Agaricomycetidae</taxon>
        <taxon>Agaricales</taxon>
        <taxon>Marasmiineae</taxon>
        <taxon>Mycenaceae</taxon>
        <taxon>Mycena</taxon>
    </lineage>
</organism>
<reference evidence="1" key="1">
    <citation type="submission" date="2023-03" db="EMBL/GenBank/DDBJ databases">
        <title>Massive genome expansion in bonnet fungi (Mycena s.s.) driven by repeated elements and novel gene families across ecological guilds.</title>
        <authorList>
            <consortium name="Lawrence Berkeley National Laboratory"/>
            <person name="Harder C.B."/>
            <person name="Miyauchi S."/>
            <person name="Viragh M."/>
            <person name="Kuo A."/>
            <person name="Thoen E."/>
            <person name="Andreopoulos B."/>
            <person name="Lu D."/>
            <person name="Skrede I."/>
            <person name="Drula E."/>
            <person name="Henrissat B."/>
            <person name="Morin E."/>
            <person name="Kohler A."/>
            <person name="Barry K."/>
            <person name="LaButti K."/>
            <person name="Morin E."/>
            <person name="Salamov A."/>
            <person name="Lipzen A."/>
            <person name="Mereny Z."/>
            <person name="Hegedus B."/>
            <person name="Baldrian P."/>
            <person name="Stursova M."/>
            <person name="Weitz H."/>
            <person name="Taylor A."/>
            <person name="Grigoriev I.V."/>
            <person name="Nagy L.G."/>
            <person name="Martin F."/>
            <person name="Kauserud H."/>
        </authorList>
    </citation>
    <scope>NUCLEOTIDE SEQUENCE</scope>
    <source>
        <strain evidence="1">9144</strain>
    </source>
</reference>
<accession>A0AAD6USY5</accession>
<evidence type="ECO:0000313" key="2">
    <source>
        <dbReference type="Proteomes" id="UP001219525"/>
    </source>
</evidence>
<protein>
    <submittedName>
        <fullName evidence="1">Uncharacterized protein</fullName>
    </submittedName>
</protein>
<gene>
    <name evidence="1" type="ORF">GGX14DRAFT_576784</name>
</gene>
<dbReference type="AlphaFoldDB" id="A0AAD6USY5"/>
<sequence>MRPDPPLFTYCRSRTTPLRFSPIRLLALYPSQTPLARTFSNSTCAMPPRSNLRSLALYAARALLPQTFSSGTSPLPRLDPPDLNQQLRVVSQVYAVRNALTARADHQTPISCQTTPMQARTFGQHPTH</sequence>
<comment type="caution">
    <text evidence="1">The sequence shown here is derived from an EMBL/GenBank/DDBJ whole genome shotgun (WGS) entry which is preliminary data.</text>
</comment>
<dbReference type="Proteomes" id="UP001219525">
    <property type="component" value="Unassembled WGS sequence"/>
</dbReference>
<keyword evidence="2" id="KW-1185">Reference proteome</keyword>
<name>A0AAD6USY5_9AGAR</name>
<proteinExistence type="predicted"/>
<dbReference type="EMBL" id="JARJCW010000103">
    <property type="protein sequence ID" value="KAJ7193934.1"/>
    <property type="molecule type" value="Genomic_DNA"/>
</dbReference>
<evidence type="ECO:0000313" key="1">
    <source>
        <dbReference type="EMBL" id="KAJ7193934.1"/>
    </source>
</evidence>